<reference evidence="7" key="1">
    <citation type="submission" date="2016-03" db="EMBL/GenBank/DDBJ databases">
        <authorList>
            <person name="Devillers Hugo."/>
        </authorList>
    </citation>
    <scope>NUCLEOTIDE SEQUENCE [LARGE SCALE GENOMIC DNA]</scope>
</reference>
<protein>
    <submittedName>
        <fullName evidence="6">LAME_0F12640g1_1</fullName>
    </submittedName>
</protein>
<feature type="compositionally biased region" description="Low complexity" evidence="4">
    <location>
        <begin position="191"/>
        <end position="200"/>
    </location>
</feature>
<dbReference type="CDD" id="cd02440">
    <property type="entry name" value="AdoMet_MTases"/>
    <property type="match status" value="1"/>
</dbReference>
<evidence type="ECO:0000313" key="7">
    <source>
        <dbReference type="Proteomes" id="UP000191144"/>
    </source>
</evidence>
<feature type="compositionally biased region" description="Basic residues" evidence="4">
    <location>
        <begin position="177"/>
        <end position="190"/>
    </location>
</feature>
<feature type="compositionally biased region" description="Polar residues" evidence="4">
    <location>
        <begin position="37"/>
        <end position="46"/>
    </location>
</feature>
<evidence type="ECO:0000313" key="6">
    <source>
        <dbReference type="EMBL" id="SCU95575.1"/>
    </source>
</evidence>
<feature type="compositionally biased region" description="Acidic residues" evidence="4">
    <location>
        <begin position="149"/>
        <end position="161"/>
    </location>
</feature>
<feature type="region of interest" description="Disordered" evidence="4">
    <location>
        <begin position="14"/>
        <end position="216"/>
    </location>
</feature>
<proteinExistence type="inferred from homology"/>
<dbReference type="Pfam" id="PF08242">
    <property type="entry name" value="Methyltransf_12"/>
    <property type="match status" value="1"/>
</dbReference>
<dbReference type="GO" id="GO:0052735">
    <property type="term" value="F:tRNA (cytidine-3-)-methyltransferase activity"/>
    <property type="evidence" value="ECO:0007669"/>
    <property type="project" value="TreeGrafter"/>
</dbReference>
<organism evidence="6 7">
    <name type="scientific">Lachancea meyersii CBS 8951</name>
    <dbReference type="NCBI Taxonomy" id="1266667"/>
    <lineage>
        <taxon>Eukaryota</taxon>
        <taxon>Fungi</taxon>
        <taxon>Dikarya</taxon>
        <taxon>Ascomycota</taxon>
        <taxon>Saccharomycotina</taxon>
        <taxon>Saccharomycetes</taxon>
        <taxon>Saccharomycetales</taxon>
        <taxon>Saccharomycetaceae</taxon>
        <taxon>Lachancea</taxon>
    </lineage>
</organism>
<evidence type="ECO:0000256" key="2">
    <source>
        <dbReference type="ARBA" id="ARBA00022603"/>
    </source>
</evidence>
<dbReference type="EMBL" id="LT598477">
    <property type="protein sequence ID" value="SCU95575.1"/>
    <property type="molecule type" value="Genomic_DNA"/>
</dbReference>
<dbReference type="SUPFAM" id="SSF53335">
    <property type="entry name" value="S-adenosyl-L-methionine-dependent methyltransferases"/>
    <property type="match status" value="1"/>
</dbReference>
<dbReference type="Proteomes" id="UP000191144">
    <property type="component" value="Chromosome F"/>
</dbReference>
<dbReference type="Gene3D" id="3.40.50.150">
    <property type="entry name" value="Vaccinia Virus protein VP39"/>
    <property type="match status" value="1"/>
</dbReference>
<dbReference type="OrthoDB" id="417697at2759"/>
<keyword evidence="2" id="KW-0489">Methyltransferase</keyword>
<comment type="similarity">
    <text evidence="1">Belongs to the methyltransferase superfamily. METL family.</text>
</comment>
<keyword evidence="7" id="KW-1185">Reference proteome</keyword>
<keyword evidence="3" id="KW-0808">Transferase</keyword>
<evidence type="ECO:0000259" key="5">
    <source>
        <dbReference type="Pfam" id="PF08242"/>
    </source>
</evidence>
<dbReference type="PANTHER" id="PTHR22809">
    <property type="entry name" value="METHYLTRANSFERASE-RELATED"/>
    <property type="match status" value="1"/>
</dbReference>
<dbReference type="InterPro" id="IPR026113">
    <property type="entry name" value="METTL2/6/8-like"/>
</dbReference>
<gene>
    <name evidence="6" type="ORF">LAME_0F12640G</name>
</gene>
<evidence type="ECO:0000256" key="3">
    <source>
        <dbReference type="ARBA" id="ARBA00022679"/>
    </source>
</evidence>
<dbReference type="InterPro" id="IPR013217">
    <property type="entry name" value="Methyltransf_12"/>
</dbReference>
<feature type="domain" description="Methyltransferase type 12" evidence="5">
    <location>
        <begin position="376"/>
        <end position="480"/>
    </location>
</feature>
<dbReference type="AlphaFoldDB" id="A0A1G4JX66"/>
<feature type="compositionally biased region" description="Basic and acidic residues" evidence="4">
    <location>
        <begin position="24"/>
        <end position="36"/>
    </location>
</feature>
<feature type="compositionally biased region" description="Basic and acidic residues" evidence="4">
    <location>
        <begin position="118"/>
        <end position="134"/>
    </location>
</feature>
<dbReference type="FunFam" id="3.40.50.150:FF:000221">
    <property type="entry name" value="Methyltransferase-like protein"/>
    <property type="match status" value="1"/>
</dbReference>
<evidence type="ECO:0000256" key="1">
    <source>
        <dbReference type="ARBA" id="ARBA00009725"/>
    </source>
</evidence>
<dbReference type="PANTHER" id="PTHR22809:SF11">
    <property type="entry name" value="TRNA N(3)-METHYLCYTIDINE METHYLTRANSFERASE METTL2"/>
    <property type="match status" value="1"/>
</dbReference>
<dbReference type="GO" id="GO:0032259">
    <property type="term" value="P:methylation"/>
    <property type="evidence" value="ECO:0007669"/>
    <property type="project" value="UniProtKB-KW"/>
</dbReference>
<name>A0A1G4JX66_9SACH</name>
<accession>A0A1G4JX66</accession>
<evidence type="ECO:0000256" key="4">
    <source>
        <dbReference type="SAM" id="MobiDB-lite"/>
    </source>
</evidence>
<sequence>MGVADLIKKFETFATDKPSSARTATEKHVASQREQNDSGAKSQEVTGKTDDVTLEEDSEVPEKAAVDNSQDEDVTNEIPVKKEVKMEEDELEATSSEKAVEESAESNMKDQLEEEDKSNEKVEADKPKTQKELDTPEQSEDEKGNSKEGEEDYVVEEEGEQFESVTEESKGESAASKKNKKKKNKKKKKAATAAAAAAATPNDTAADVATKSESTDTELVAQVASDSLGIPKFPNEQQIEILKAEVQEEAKQLATHEIEDSKECTSDTRIGRDDPFQFGQRQLTEEADVWNHNAWDNVEWGEEQIIQAEEKISEQHKNPVSDFDKNLYNSNPARYWDIFYKNNKENFFKDRKWLQIEFPSLYEATKADAGPKTIFEIGCGAGNTMFPILSENENEHLRIIGADFAPKAVELVKTSEHFDPKYAHAAVWDLANPENKLPEGVEPHSVDIAVMVFVFSALAPTQWADAMENLNKLLKPGGKILFRDYGRYDLAQVRFKKNRLLDENFYIRGDGTRVYFFTEEELRDIFTQKYFTEKQIGTDRRLLVNRKRQIKMYRVWLQAIFEVPS</sequence>
<dbReference type="InterPro" id="IPR029063">
    <property type="entry name" value="SAM-dependent_MTases_sf"/>
</dbReference>